<sequence length="118" mass="12940">MPSPRFGPATPNASAATMKRREVRLRPMAMADLLSIYDYVADAAGPRVVGDYIDRLESACRALAETSERGTRREDLGPGVRTVGFERRATIVFRVADTAVEILTIAHGGRDFEANFEP</sequence>
<dbReference type="KEGG" id="mflg:ABS361_10410"/>
<dbReference type="AlphaFoldDB" id="A0AAU7XI85"/>
<dbReference type="RefSeq" id="WP_407051671.1">
    <property type="nucleotide sequence ID" value="NZ_CP158568.1"/>
</dbReference>
<dbReference type="Pfam" id="PF05016">
    <property type="entry name" value="ParE_toxin"/>
    <property type="match status" value="1"/>
</dbReference>
<proteinExistence type="inferred from homology"/>
<organism evidence="3">
    <name type="scientific">Methyloraptor flagellatus</name>
    <dbReference type="NCBI Taxonomy" id="3162530"/>
    <lineage>
        <taxon>Bacteria</taxon>
        <taxon>Pseudomonadati</taxon>
        <taxon>Pseudomonadota</taxon>
        <taxon>Alphaproteobacteria</taxon>
        <taxon>Hyphomicrobiales</taxon>
        <taxon>Ancalomicrobiaceae</taxon>
        <taxon>Methyloraptor</taxon>
    </lineage>
</organism>
<evidence type="ECO:0000313" key="3">
    <source>
        <dbReference type="EMBL" id="XBY46578.1"/>
    </source>
</evidence>
<name>A0AAU7XI85_9HYPH</name>
<evidence type="ECO:0000256" key="1">
    <source>
        <dbReference type="ARBA" id="ARBA00006226"/>
    </source>
</evidence>
<reference evidence="3" key="1">
    <citation type="submission" date="2024-06" db="EMBL/GenBank/DDBJ databases">
        <title>Methylostella associata gen. nov., sp. nov., a novel Ancalomicrobiaceae-affiliated facultatively methylotrophic bacteria that feed on methanotrophs of the genus Methylococcus.</title>
        <authorList>
            <person name="Saltykova V."/>
            <person name="Danilova O.V."/>
            <person name="Oshkin I.Y."/>
            <person name="Belova S.E."/>
            <person name="Pimenov N.V."/>
            <person name="Dedysh S.N."/>
        </authorList>
    </citation>
    <scope>NUCLEOTIDE SEQUENCE</scope>
    <source>
        <strain evidence="3">S20</strain>
    </source>
</reference>
<dbReference type="InterPro" id="IPR007712">
    <property type="entry name" value="RelE/ParE_toxin"/>
</dbReference>
<accession>A0AAU7XI85</accession>
<keyword evidence="2" id="KW-1277">Toxin-antitoxin system</keyword>
<dbReference type="InterPro" id="IPR035093">
    <property type="entry name" value="RelE/ParE_toxin_dom_sf"/>
</dbReference>
<dbReference type="InterPro" id="IPR051803">
    <property type="entry name" value="TA_system_RelE-like_toxin"/>
</dbReference>
<evidence type="ECO:0000256" key="2">
    <source>
        <dbReference type="ARBA" id="ARBA00022649"/>
    </source>
</evidence>
<gene>
    <name evidence="3" type="ORF">ABS361_10410</name>
</gene>
<dbReference type="Gene3D" id="3.30.2310.20">
    <property type="entry name" value="RelE-like"/>
    <property type="match status" value="1"/>
</dbReference>
<protein>
    <submittedName>
        <fullName evidence="3">Type II toxin-antitoxin system RelE/ParE family toxin</fullName>
    </submittedName>
</protein>
<dbReference type="PANTHER" id="PTHR33755">
    <property type="entry name" value="TOXIN PARE1-RELATED"/>
    <property type="match status" value="1"/>
</dbReference>
<comment type="similarity">
    <text evidence="1">Belongs to the RelE toxin family.</text>
</comment>
<dbReference type="EMBL" id="CP158568">
    <property type="protein sequence ID" value="XBY46578.1"/>
    <property type="molecule type" value="Genomic_DNA"/>
</dbReference>